<sequence length="33" mass="4085">MDLAKPWPYSARIFWRFSGMRGLRRMKRERATI</sequence>
<comment type="caution">
    <text evidence="1">The sequence shown here is derived from an EMBL/GenBank/DDBJ whole genome shotgun (WGS) entry which is preliminary data.</text>
</comment>
<gene>
    <name evidence="1" type="ORF">B7Z12_11205</name>
</gene>
<evidence type="ECO:0000313" key="1">
    <source>
        <dbReference type="EMBL" id="OYX02889.1"/>
    </source>
</evidence>
<protein>
    <submittedName>
        <fullName evidence="1">Uncharacterized protein</fullName>
    </submittedName>
</protein>
<evidence type="ECO:0000313" key="2">
    <source>
        <dbReference type="Proteomes" id="UP000215616"/>
    </source>
</evidence>
<dbReference type="EMBL" id="NCDQ01000167">
    <property type="protein sequence ID" value="OYX02889.1"/>
    <property type="molecule type" value="Genomic_DNA"/>
</dbReference>
<proteinExistence type="predicted"/>
<accession>A0A258D589</accession>
<organism evidence="1 2">
    <name type="scientific">Caulobacter vibrioides</name>
    <name type="common">Caulobacter crescentus</name>
    <dbReference type="NCBI Taxonomy" id="155892"/>
    <lineage>
        <taxon>Bacteria</taxon>
        <taxon>Pseudomonadati</taxon>
        <taxon>Pseudomonadota</taxon>
        <taxon>Alphaproteobacteria</taxon>
        <taxon>Caulobacterales</taxon>
        <taxon>Caulobacteraceae</taxon>
        <taxon>Caulobacter</taxon>
    </lineage>
</organism>
<dbReference type="Proteomes" id="UP000215616">
    <property type="component" value="Unassembled WGS sequence"/>
</dbReference>
<name>A0A258D589_CAUVI</name>
<dbReference type="AlphaFoldDB" id="A0A258D589"/>
<reference evidence="1 2" key="1">
    <citation type="submission" date="2017-03" db="EMBL/GenBank/DDBJ databases">
        <title>Lifting the veil on microbial sulfur biogeochemistry in mining wastewaters.</title>
        <authorList>
            <person name="Kantor R.S."/>
            <person name="Colenbrander Nelson T."/>
            <person name="Marshall S."/>
            <person name="Bennett D."/>
            <person name="Apte S."/>
            <person name="Camacho D."/>
            <person name="Thomas B.C."/>
            <person name="Warren L.A."/>
            <person name="Banfield J.F."/>
        </authorList>
    </citation>
    <scope>NUCLEOTIDE SEQUENCE [LARGE SCALE GENOMIC DNA]</scope>
    <source>
        <strain evidence="1">32-67-7</strain>
    </source>
</reference>